<dbReference type="PANTHER" id="PTHR37828">
    <property type="entry name" value="GSR2449 PROTEIN"/>
    <property type="match status" value="1"/>
</dbReference>
<protein>
    <recommendedName>
        <fullName evidence="2">YCII-related domain-containing protein</fullName>
    </recommendedName>
</protein>
<accession>A0ABX7M5G3</accession>
<keyword evidence="4" id="KW-1185">Reference proteome</keyword>
<dbReference type="SUPFAM" id="SSF54909">
    <property type="entry name" value="Dimeric alpha+beta barrel"/>
    <property type="match status" value="1"/>
</dbReference>
<evidence type="ECO:0000259" key="2">
    <source>
        <dbReference type="Pfam" id="PF03795"/>
    </source>
</evidence>
<dbReference type="Gene3D" id="3.30.70.1060">
    <property type="entry name" value="Dimeric alpha+beta barrel"/>
    <property type="match status" value="1"/>
</dbReference>
<sequence length="99" mass="10831">MFLILLDYIAPAAEIDRHVDAHRTHLAEQYAAGRLLLSGPQVPREGGVIVACVRTHAEVDVMMERDPFVLAGVVRYRVIEFVARATHPALAAFAEPVAA</sequence>
<dbReference type="EMBL" id="CP071060">
    <property type="protein sequence ID" value="QSI77000.1"/>
    <property type="molecule type" value="Genomic_DNA"/>
</dbReference>
<evidence type="ECO:0000256" key="1">
    <source>
        <dbReference type="ARBA" id="ARBA00007689"/>
    </source>
</evidence>
<comment type="similarity">
    <text evidence="1">Belongs to the YciI family.</text>
</comment>
<proteinExistence type="inferred from homology"/>
<gene>
    <name evidence="3" type="ORF">JY500_21570</name>
</gene>
<evidence type="ECO:0000313" key="4">
    <source>
        <dbReference type="Proteomes" id="UP000663570"/>
    </source>
</evidence>
<reference evidence="3 4" key="1">
    <citation type="submission" date="2021-02" db="EMBL/GenBank/DDBJ databases">
        <title>Niveibacterium changnyeongensis HC41.</title>
        <authorList>
            <person name="Kang M."/>
        </authorList>
    </citation>
    <scope>NUCLEOTIDE SEQUENCE [LARGE SCALE GENOMIC DNA]</scope>
    <source>
        <strain evidence="3 4">HC41</strain>
    </source>
</reference>
<name>A0ABX7M5G3_9RHOO</name>
<dbReference type="Pfam" id="PF03795">
    <property type="entry name" value="YCII"/>
    <property type="match status" value="1"/>
</dbReference>
<dbReference type="InterPro" id="IPR005545">
    <property type="entry name" value="YCII"/>
</dbReference>
<feature type="domain" description="YCII-related" evidence="2">
    <location>
        <begin position="1"/>
        <end position="81"/>
    </location>
</feature>
<dbReference type="RefSeq" id="WP_206254568.1">
    <property type="nucleotide sequence ID" value="NZ_CP071060.1"/>
</dbReference>
<dbReference type="InterPro" id="IPR011008">
    <property type="entry name" value="Dimeric_a/b-barrel"/>
</dbReference>
<evidence type="ECO:0000313" key="3">
    <source>
        <dbReference type="EMBL" id="QSI77000.1"/>
    </source>
</evidence>
<dbReference type="PANTHER" id="PTHR37828:SF1">
    <property type="entry name" value="YCII-RELATED DOMAIN-CONTAINING PROTEIN"/>
    <property type="match status" value="1"/>
</dbReference>
<dbReference type="Proteomes" id="UP000663570">
    <property type="component" value="Chromosome"/>
</dbReference>
<organism evidence="3 4">
    <name type="scientific">Niveibacterium microcysteis</name>
    <dbReference type="NCBI Taxonomy" id="2811415"/>
    <lineage>
        <taxon>Bacteria</taxon>
        <taxon>Pseudomonadati</taxon>
        <taxon>Pseudomonadota</taxon>
        <taxon>Betaproteobacteria</taxon>
        <taxon>Rhodocyclales</taxon>
        <taxon>Rhodocyclaceae</taxon>
        <taxon>Niveibacterium</taxon>
    </lineage>
</organism>